<evidence type="ECO:0000313" key="1">
    <source>
        <dbReference type="EMBL" id="PKV82317.1"/>
    </source>
</evidence>
<dbReference type="EMBL" id="PJMW01000002">
    <property type="protein sequence ID" value="PKV82317.1"/>
    <property type="molecule type" value="Genomic_DNA"/>
</dbReference>
<comment type="caution">
    <text evidence="1">The sequence shown here is derived from an EMBL/GenBank/DDBJ whole genome shotgun (WGS) entry which is preliminary data.</text>
</comment>
<dbReference type="AlphaFoldDB" id="A0A2N3VL20"/>
<keyword evidence="2" id="KW-1185">Reference proteome</keyword>
<reference evidence="1 2" key="1">
    <citation type="submission" date="2017-12" db="EMBL/GenBank/DDBJ databases">
        <title>Sequencing the genomes of 1000 Actinobacteria strains.</title>
        <authorList>
            <person name="Klenk H.-P."/>
        </authorList>
    </citation>
    <scope>NUCLEOTIDE SEQUENCE [LARGE SCALE GENOMIC DNA]</scope>
    <source>
        <strain evidence="1 2">DSM 44489</strain>
    </source>
</reference>
<proteinExistence type="predicted"/>
<sequence length="54" mass="5794">MPARDDISVQYFPLKRGTEMLETEEAVVAASADTVEEVALEPVKTATAPKDSKG</sequence>
<evidence type="ECO:0000313" key="2">
    <source>
        <dbReference type="Proteomes" id="UP000233766"/>
    </source>
</evidence>
<name>A0A2N3VL20_9NOCA</name>
<protein>
    <submittedName>
        <fullName evidence="1">Uncharacterized protein</fullName>
    </submittedName>
</protein>
<organism evidence="1 2">
    <name type="scientific">Nocardia fluminea</name>
    <dbReference type="NCBI Taxonomy" id="134984"/>
    <lineage>
        <taxon>Bacteria</taxon>
        <taxon>Bacillati</taxon>
        <taxon>Actinomycetota</taxon>
        <taxon>Actinomycetes</taxon>
        <taxon>Mycobacteriales</taxon>
        <taxon>Nocardiaceae</taxon>
        <taxon>Nocardia</taxon>
    </lineage>
</organism>
<accession>A0A2N3VL20</accession>
<dbReference type="Proteomes" id="UP000233766">
    <property type="component" value="Unassembled WGS sequence"/>
</dbReference>
<gene>
    <name evidence="1" type="ORF">ATK86_6803</name>
</gene>